<dbReference type="InterPro" id="IPR011055">
    <property type="entry name" value="Dup_hybrid_motif"/>
</dbReference>
<dbReference type="SUPFAM" id="SSF51261">
    <property type="entry name" value="Duplicated hybrid motif"/>
    <property type="match status" value="1"/>
</dbReference>
<evidence type="ECO:0000313" key="2">
    <source>
        <dbReference type="EMBL" id="GGE37196.1"/>
    </source>
</evidence>
<feature type="chain" id="PRO_5037587271" evidence="1">
    <location>
        <begin position="22"/>
        <end position="380"/>
    </location>
</feature>
<dbReference type="EMBL" id="BMFJ01000001">
    <property type="protein sequence ID" value="GGE37196.1"/>
    <property type="molecule type" value="Genomic_DNA"/>
</dbReference>
<organism evidence="2 3">
    <name type="scientific">Primorskyibacter flagellatus</name>
    <dbReference type="NCBI Taxonomy" id="1387277"/>
    <lineage>
        <taxon>Bacteria</taxon>
        <taxon>Pseudomonadati</taxon>
        <taxon>Pseudomonadota</taxon>
        <taxon>Alphaproteobacteria</taxon>
        <taxon>Rhodobacterales</taxon>
        <taxon>Roseobacteraceae</taxon>
        <taxon>Primorskyibacter</taxon>
    </lineage>
</organism>
<keyword evidence="3" id="KW-1185">Reference proteome</keyword>
<dbReference type="Gene3D" id="2.70.70.10">
    <property type="entry name" value="Glucose Permease (Domain IIA)"/>
    <property type="match status" value="1"/>
</dbReference>
<dbReference type="Proteomes" id="UP000612855">
    <property type="component" value="Unassembled WGS sequence"/>
</dbReference>
<sequence>MMLRALALLAVVIALPGAGRAQDDTVQAATRAAEQLDRAITLLDAAEEAPDRVAALTETTRAFESGLAAMREGLRQVSAREAVLSRDLQAREGEIARLLGTLQVMGGAGSPVVFLHPAGPVGTARSAMIVADVSRGLDERAASLRAKLDEVRVLRELQESAAARLSEGLRGVQQARTDLSKAVAERTDLPRKFTEDPIKTALLIASTETLSAFASGLTDIGDDERAVDLPTVRDRKGDIPLPVLGRVLRGFKEADAAGITRPGMVLATRPRAIVTSPTAATIRYRGPLLNLGNVMILEPEPGILFVFAGLDVVYGGSGDILPAGAPVGLMGGRDPDLGAVLSVADASEDSGSGRSETLYVEVRQDNVPEDPAAWFRGMKD</sequence>
<keyword evidence="1" id="KW-0732">Signal</keyword>
<evidence type="ECO:0000256" key="1">
    <source>
        <dbReference type="SAM" id="SignalP"/>
    </source>
</evidence>
<evidence type="ECO:0000313" key="3">
    <source>
        <dbReference type="Proteomes" id="UP000612855"/>
    </source>
</evidence>
<feature type="signal peptide" evidence="1">
    <location>
        <begin position="1"/>
        <end position="21"/>
    </location>
</feature>
<reference evidence="3" key="1">
    <citation type="journal article" date="2019" name="Int. J. Syst. Evol. Microbiol.">
        <title>The Global Catalogue of Microorganisms (GCM) 10K type strain sequencing project: providing services to taxonomists for standard genome sequencing and annotation.</title>
        <authorList>
            <consortium name="The Broad Institute Genomics Platform"/>
            <consortium name="The Broad Institute Genome Sequencing Center for Infectious Disease"/>
            <person name="Wu L."/>
            <person name="Ma J."/>
        </authorList>
    </citation>
    <scope>NUCLEOTIDE SEQUENCE [LARGE SCALE GENOMIC DNA]</scope>
    <source>
        <strain evidence="3">CGMCC 1.12664</strain>
    </source>
</reference>
<comment type="caution">
    <text evidence="2">The sequence shown here is derived from an EMBL/GenBank/DDBJ whole genome shotgun (WGS) entry which is preliminary data.</text>
</comment>
<gene>
    <name evidence="2" type="ORF">GCM10011360_26240</name>
</gene>
<name>A0A917A9G4_9RHOB</name>
<dbReference type="AlphaFoldDB" id="A0A917A9G4"/>
<proteinExistence type="predicted"/>
<accession>A0A917A9G4</accession>
<protein>
    <submittedName>
        <fullName evidence="2">Peptidase M23</fullName>
    </submittedName>
</protein>